<dbReference type="Pfam" id="PF12874">
    <property type="entry name" value="zf-met"/>
    <property type="match status" value="3"/>
</dbReference>
<dbReference type="EMBL" id="JAPFFM010000009">
    <property type="protein sequence ID" value="KAJ6746210.1"/>
    <property type="molecule type" value="Genomic_DNA"/>
</dbReference>
<dbReference type="InterPro" id="IPR013087">
    <property type="entry name" value="Znf_C2H2_type"/>
</dbReference>
<reference evidence="3" key="1">
    <citation type="submission" date="2022-11" db="EMBL/GenBank/DDBJ databases">
        <authorList>
            <person name="Hyden B.L."/>
            <person name="Feng K."/>
            <person name="Yates T."/>
            <person name="Jawdy S."/>
            <person name="Smart L.B."/>
            <person name="Muchero W."/>
        </authorList>
    </citation>
    <scope>NUCLEOTIDE SEQUENCE</scope>
    <source>
        <tissue evidence="3">Shoot tip</tissue>
    </source>
</reference>
<evidence type="ECO:0000313" key="3">
    <source>
        <dbReference type="EMBL" id="KAJ6746210.1"/>
    </source>
</evidence>
<name>A0A9Q0VCF0_9ROSI</name>
<dbReference type="InterPro" id="IPR036236">
    <property type="entry name" value="Znf_C2H2_sf"/>
</dbReference>
<feature type="domain" description="U1-type" evidence="2">
    <location>
        <begin position="306"/>
        <end position="340"/>
    </location>
</feature>
<gene>
    <name evidence="3" type="ORF">OIU74_028808</name>
</gene>
<feature type="compositionally biased region" description="Acidic residues" evidence="1">
    <location>
        <begin position="268"/>
        <end position="277"/>
    </location>
</feature>
<evidence type="ECO:0000256" key="1">
    <source>
        <dbReference type="SAM" id="MobiDB-lite"/>
    </source>
</evidence>
<reference evidence="3" key="2">
    <citation type="journal article" date="2023" name="Int. J. Mol. Sci.">
        <title>De Novo Assembly and Annotation of 11 Diverse Shrub Willow (Salix) Genomes Reveals Novel Gene Organization in Sex-Linked Regions.</title>
        <authorList>
            <person name="Hyden B."/>
            <person name="Feng K."/>
            <person name="Yates T.B."/>
            <person name="Jawdy S."/>
            <person name="Cereghino C."/>
            <person name="Smart L.B."/>
            <person name="Muchero W."/>
        </authorList>
    </citation>
    <scope>NUCLEOTIDE SEQUENCE</scope>
    <source>
        <tissue evidence="3">Shoot tip</tissue>
    </source>
</reference>
<dbReference type="AlphaFoldDB" id="A0A9Q0VCF0"/>
<accession>A0A9Q0VCF0</accession>
<feature type="compositionally biased region" description="Basic and acidic residues" evidence="1">
    <location>
        <begin position="248"/>
        <end position="267"/>
    </location>
</feature>
<feature type="domain" description="U1-type" evidence="2">
    <location>
        <begin position="70"/>
        <end position="104"/>
    </location>
</feature>
<keyword evidence="4" id="KW-1185">Reference proteome</keyword>
<evidence type="ECO:0000313" key="4">
    <source>
        <dbReference type="Proteomes" id="UP001151752"/>
    </source>
</evidence>
<feature type="compositionally biased region" description="Polar residues" evidence="1">
    <location>
        <begin position="280"/>
        <end position="290"/>
    </location>
</feature>
<dbReference type="Gene3D" id="3.30.160.60">
    <property type="entry name" value="Classic Zinc Finger"/>
    <property type="match status" value="3"/>
</dbReference>
<feature type="domain" description="U1-type" evidence="2">
    <location>
        <begin position="206"/>
        <end position="240"/>
    </location>
</feature>
<dbReference type="Proteomes" id="UP001151752">
    <property type="component" value="Chromosome 6"/>
</dbReference>
<dbReference type="PANTHER" id="PTHR47487">
    <property type="entry name" value="OS06G0651300 PROTEIN-RELATED"/>
    <property type="match status" value="1"/>
</dbReference>
<feature type="region of interest" description="Disordered" evidence="1">
    <location>
        <begin position="143"/>
        <end position="169"/>
    </location>
</feature>
<organism evidence="3 4">
    <name type="scientific">Salix koriyanagi</name>
    <dbReference type="NCBI Taxonomy" id="2511006"/>
    <lineage>
        <taxon>Eukaryota</taxon>
        <taxon>Viridiplantae</taxon>
        <taxon>Streptophyta</taxon>
        <taxon>Embryophyta</taxon>
        <taxon>Tracheophyta</taxon>
        <taxon>Spermatophyta</taxon>
        <taxon>Magnoliopsida</taxon>
        <taxon>eudicotyledons</taxon>
        <taxon>Gunneridae</taxon>
        <taxon>Pentapetalae</taxon>
        <taxon>rosids</taxon>
        <taxon>fabids</taxon>
        <taxon>Malpighiales</taxon>
        <taxon>Salicaceae</taxon>
        <taxon>Saliceae</taxon>
        <taxon>Salix</taxon>
    </lineage>
</organism>
<dbReference type="SUPFAM" id="SSF57667">
    <property type="entry name" value="beta-beta-alpha zinc fingers"/>
    <property type="match status" value="3"/>
</dbReference>
<proteinExistence type="predicted"/>
<feature type="region of interest" description="Disordered" evidence="1">
    <location>
        <begin position="248"/>
        <end position="299"/>
    </location>
</feature>
<dbReference type="SMART" id="SM00451">
    <property type="entry name" value="ZnF_U1"/>
    <property type="match status" value="3"/>
</dbReference>
<feature type="compositionally biased region" description="Basic and acidic residues" evidence="1">
    <location>
        <begin position="146"/>
        <end position="169"/>
    </location>
</feature>
<evidence type="ECO:0000259" key="2">
    <source>
        <dbReference type="SMART" id="SM00451"/>
    </source>
</evidence>
<dbReference type="InterPro" id="IPR003604">
    <property type="entry name" value="Matrin/U1-like-C_Znf_C2H2"/>
</dbReference>
<dbReference type="GO" id="GO:0008270">
    <property type="term" value="F:zinc ion binding"/>
    <property type="evidence" value="ECO:0007669"/>
    <property type="project" value="InterPro"/>
</dbReference>
<dbReference type="GO" id="GO:0003676">
    <property type="term" value="F:nucleic acid binding"/>
    <property type="evidence" value="ECO:0007669"/>
    <property type="project" value="InterPro"/>
</dbReference>
<dbReference type="PANTHER" id="PTHR47487:SF8">
    <property type="entry name" value="OS08G0270900 PROTEIN"/>
    <property type="match status" value="1"/>
</dbReference>
<sequence>MLTIPHEQKCLPPLRTINYCNSSGPICEPVWWFSETKKPDPNLCGAKRKAVTPSTGVGELPFAGIKKKPKEEWSCALCQVSATSERGLSEHLQGRRHKAKEAELRAQKMLKNPNKASIPIKKTAKAAKLAILTTGLEMEAEVEDESLQHDKSDNISNKKFENKEEGGDKNDAQLVQKNHQLESLNKSMAESVQRKERTPEIKMKKKFKFWCEMCQIGAYSEMVMEGHNKGKKHLAWLQKCSRNSEAVQADKKAKDLELGAEGEKDSEVVVEETEDSDNSGLESLNKSMAESVQRKERTPESKMKKKFKFWCEMCQIGAYSEMVMEGHNKGKKHLARLQKCSQNSEAVQADKKAKDLELGAEGAKDSEVVVEETEDSDNSGLVAWGAKYRENRNCYS</sequence>
<protein>
    <recommendedName>
        <fullName evidence="2">U1-type domain-containing protein</fullName>
    </recommendedName>
</protein>
<comment type="caution">
    <text evidence="3">The sequence shown here is derived from an EMBL/GenBank/DDBJ whole genome shotgun (WGS) entry which is preliminary data.</text>
</comment>